<sequence>MNNEQTAVVDLEDGGGQRNFLGMWAKVLLVLAVIWTFFQLYMSSYGVMDAIKFRAWHLLFLLLFSFLLYPARKGMKRKKPAVTDLVLIGLAISVFAYFLITYDTFIRDRFGVNTTLDYVAGGIAMLLLFEAARRVVGNGLTIIAGIFLLYNFFGGFIPGIFGHTGFTVERVINVMFWGGQGIFGTALGVSATYIFVFVMFGAFLKNSGFSDFINDLALTIAGRSSGGPAKVAVFASGLMGMMSGSAVGNVVTTGTVTIPLMKKTGYSKSFAGAVEAVASTGGLLAPPIMGAAGFIMAEFLGVPYTTVMLAAIIPAILYYAFLFMSVHFEAKRLGLSGIAKENIPNAVKVLKEGGHLLIPLVVLLATLMTGVTPLFAAIWALVSTVLASWLRKSTRMNLRLILQSIEEGARGAVNVGIACAIVGIVIGTITLTSVGLTLGNNVIAIAGGSVLFAALLTMVISVFLGMGVPATAAYIIVAMISVPILVNMGVPALAAHMFAFYYAALSGITPPVALASYAAAGIAGEDPTKVSVASLRLAAVAFILPFFFLFNPVLLFDGHSYGASMMAGAMALIGGIALASAVSGRVVAKMGWFSRVLVGAGGLMMIDAGTLTDLIGIALITVGMFGQLKVLKEQKVISPIKVNNGEGV</sequence>
<dbReference type="NCBIfam" id="TIGR02123">
    <property type="entry name" value="TRAP_fused"/>
    <property type="match status" value="1"/>
</dbReference>
<feature type="transmembrane region" description="Helical" evidence="1">
    <location>
        <begin position="53"/>
        <end position="69"/>
    </location>
</feature>
<feature type="transmembrane region" description="Helical" evidence="1">
    <location>
        <begin position="21"/>
        <end position="41"/>
    </location>
</feature>
<dbReference type="Pfam" id="PF06808">
    <property type="entry name" value="DctM"/>
    <property type="match status" value="1"/>
</dbReference>
<dbReference type="AlphaFoldDB" id="A0A1G7FVC2"/>
<proteinExistence type="predicted"/>
<feature type="transmembrane region" description="Helical" evidence="1">
    <location>
        <begin position="535"/>
        <end position="555"/>
    </location>
</feature>
<keyword evidence="1" id="KW-0472">Membrane</keyword>
<feature type="transmembrane region" description="Helical" evidence="1">
    <location>
        <begin position="270"/>
        <end position="295"/>
    </location>
</feature>
<dbReference type="InterPro" id="IPR010656">
    <property type="entry name" value="DctM"/>
</dbReference>
<dbReference type="Proteomes" id="UP000198823">
    <property type="component" value="Unassembled WGS sequence"/>
</dbReference>
<dbReference type="PANTHER" id="PTHR43849">
    <property type="entry name" value="BLL3936 PROTEIN"/>
    <property type="match status" value="1"/>
</dbReference>
<organism evidence="3 4">
    <name type="scientific">Bhargavaea beijingensis</name>
    <dbReference type="NCBI Taxonomy" id="426756"/>
    <lineage>
        <taxon>Bacteria</taxon>
        <taxon>Bacillati</taxon>
        <taxon>Bacillota</taxon>
        <taxon>Bacilli</taxon>
        <taxon>Bacillales</taxon>
        <taxon>Caryophanaceae</taxon>
        <taxon>Bhargavaea</taxon>
    </lineage>
</organism>
<feature type="transmembrane region" description="Helical" evidence="1">
    <location>
        <begin position="81"/>
        <end position="100"/>
    </location>
</feature>
<evidence type="ECO:0000256" key="1">
    <source>
        <dbReference type="SAM" id="Phobius"/>
    </source>
</evidence>
<feature type="transmembrane region" description="Helical" evidence="1">
    <location>
        <begin position="141"/>
        <end position="161"/>
    </location>
</feature>
<keyword evidence="1" id="KW-0812">Transmembrane</keyword>
<gene>
    <name evidence="3" type="ORF">SAMN04488126_12130</name>
</gene>
<protein>
    <submittedName>
        <fullName evidence="3">TRAP transporter, 4TM/12TM fusion protein</fullName>
    </submittedName>
</protein>
<evidence type="ECO:0000259" key="2">
    <source>
        <dbReference type="Pfam" id="PF06808"/>
    </source>
</evidence>
<dbReference type="STRING" id="426756.SAMN04488126_12130"/>
<reference evidence="3 4" key="1">
    <citation type="submission" date="2016-10" db="EMBL/GenBank/DDBJ databases">
        <authorList>
            <person name="de Groot N.N."/>
        </authorList>
    </citation>
    <scope>NUCLEOTIDE SEQUENCE [LARGE SCALE GENOMIC DNA]</scope>
    <source>
        <strain evidence="3 4">CGMCC 1.6762</strain>
    </source>
</reference>
<dbReference type="PANTHER" id="PTHR43849:SF2">
    <property type="entry name" value="BLL3936 PROTEIN"/>
    <property type="match status" value="1"/>
</dbReference>
<feature type="transmembrane region" description="Helical" evidence="1">
    <location>
        <begin position="561"/>
        <end position="580"/>
    </location>
</feature>
<accession>A0A1G7FVC2</accession>
<feature type="domain" description="TRAP C4-dicarboxylate transport system permease DctM subunit" evidence="2">
    <location>
        <begin position="124"/>
        <end position="555"/>
    </location>
</feature>
<dbReference type="RefSeq" id="WP_092098323.1">
    <property type="nucleotide sequence ID" value="NZ_FNAR01000021.1"/>
</dbReference>
<keyword evidence="1" id="KW-1133">Transmembrane helix</keyword>
<feature type="transmembrane region" description="Helical" evidence="1">
    <location>
        <begin position="500"/>
        <end position="523"/>
    </location>
</feature>
<feature type="transmembrane region" description="Helical" evidence="1">
    <location>
        <begin position="307"/>
        <end position="328"/>
    </location>
</feature>
<feature type="transmembrane region" description="Helical" evidence="1">
    <location>
        <begin position="181"/>
        <end position="204"/>
    </location>
</feature>
<evidence type="ECO:0000313" key="4">
    <source>
        <dbReference type="Proteomes" id="UP000198823"/>
    </source>
</evidence>
<feature type="transmembrane region" description="Helical" evidence="1">
    <location>
        <begin position="112"/>
        <end position="129"/>
    </location>
</feature>
<name>A0A1G7FVC2_9BACL</name>
<dbReference type="OrthoDB" id="9759894at2"/>
<dbReference type="InterPro" id="IPR011853">
    <property type="entry name" value="TRAP_DctM-Dct_fused"/>
</dbReference>
<feature type="transmembrane region" description="Helical" evidence="1">
    <location>
        <begin position="472"/>
        <end position="494"/>
    </location>
</feature>
<evidence type="ECO:0000313" key="3">
    <source>
        <dbReference type="EMBL" id="SDE79811.1"/>
    </source>
</evidence>
<feature type="transmembrane region" description="Helical" evidence="1">
    <location>
        <begin position="442"/>
        <end position="465"/>
    </location>
</feature>
<dbReference type="EMBL" id="FNAR01000021">
    <property type="protein sequence ID" value="SDE79811.1"/>
    <property type="molecule type" value="Genomic_DNA"/>
</dbReference>
<feature type="transmembrane region" description="Helical" evidence="1">
    <location>
        <begin position="349"/>
        <end position="368"/>
    </location>
</feature>
<feature type="transmembrane region" description="Helical" evidence="1">
    <location>
        <begin position="411"/>
        <end position="436"/>
    </location>
</feature>